<evidence type="ECO:0000313" key="1">
    <source>
        <dbReference type="EMBL" id="MBK5929326.1"/>
    </source>
</evidence>
<protein>
    <recommendedName>
        <fullName evidence="3">Transcriptional activator FlhC</fullName>
    </recommendedName>
</protein>
<reference evidence="1" key="1">
    <citation type="submission" date="2017-05" db="EMBL/GenBank/DDBJ databases">
        <authorList>
            <person name="Imhoff J.F."/>
            <person name="Rahn T."/>
            <person name="Kuenzel S."/>
            <person name="Neulinger S.C."/>
        </authorList>
    </citation>
    <scope>NUCLEOTIDE SEQUENCE</scope>
    <source>
        <strain evidence="1">DSM 4395</strain>
    </source>
</reference>
<organism evidence="1 2">
    <name type="scientific">Halochromatium salexigens</name>
    <name type="common">Chromatium salexigens</name>
    <dbReference type="NCBI Taxonomy" id="49447"/>
    <lineage>
        <taxon>Bacteria</taxon>
        <taxon>Pseudomonadati</taxon>
        <taxon>Pseudomonadota</taxon>
        <taxon>Gammaproteobacteria</taxon>
        <taxon>Chromatiales</taxon>
        <taxon>Chromatiaceae</taxon>
        <taxon>Halochromatium</taxon>
    </lineage>
</organism>
<dbReference type="EMBL" id="NHSF01000013">
    <property type="protein sequence ID" value="MBK5929326.1"/>
    <property type="molecule type" value="Genomic_DNA"/>
</dbReference>
<dbReference type="AlphaFoldDB" id="A0AAJ0XEH1"/>
<evidence type="ECO:0008006" key="3">
    <source>
        <dbReference type="Google" id="ProtNLM"/>
    </source>
</evidence>
<comment type="caution">
    <text evidence="1">The sequence shown here is derived from an EMBL/GenBank/DDBJ whole genome shotgun (WGS) entry which is preliminary data.</text>
</comment>
<reference evidence="1" key="2">
    <citation type="journal article" date="2020" name="Microorganisms">
        <title>Osmotic Adaptation and Compatible Solute Biosynthesis of Phototrophic Bacteria as Revealed from Genome Analyses.</title>
        <authorList>
            <person name="Imhoff J.F."/>
            <person name="Rahn T."/>
            <person name="Kunzel S."/>
            <person name="Keller A."/>
            <person name="Neulinger S.C."/>
        </authorList>
    </citation>
    <scope>NUCLEOTIDE SEQUENCE</scope>
    <source>
        <strain evidence="1">DSM 4395</strain>
    </source>
</reference>
<keyword evidence="2" id="KW-1185">Reference proteome</keyword>
<dbReference type="Proteomes" id="UP001296967">
    <property type="component" value="Unassembled WGS sequence"/>
</dbReference>
<proteinExistence type="predicted"/>
<evidence type="ECO:0000313" key="2">
    <source>
        <dbReference type="Proteomes" id="UP001296967"/>
    </source>
</evidence>
<name>A0AAJ0XEH1_HALSE</name>
<gene>
    <name evidence="1" type="ORF">CCR82_01945</name>
</gene>
<accession>A0AAJ0XEH1</accession>
<dbReference type="SUPFAM" id="SSF160930">
    <property type="entry name" value="FlhC-like"/>
    <property type="match status" value="1"/>
</dbReference>
<sequence length="113" mass="12915">MCLFIINVLVRLACWQELYLEQQDRVVARGRLGPPIDINGAWVLARDLTTGLAMRRFCRQCHIHYLAADFSRTALQCPICRLKQRGGWRRRGGVRVAKDDEAVEAQPQGHSNL</sequence>